<evidence type="ECO:0000256" key="1">
    <source>
        <dbReference type="SAM" id="Phobius"/>
    </source>
</evidence>
<dbReference type="EMBL" id="BAAAGA010000001">
    <property type="protein sequence ID" value="GAA0611666.1"/>
    <property type="molecule type" value="Genomic_DNA"/>
</dbReference>
<dbReference type="Gene3D" id="1.20.120.1630">
    <property type="match status" value="1"/>
</dbReference>
<keyword evidence="3" id="KW-1185">Reference proteome</keyword>
<dbReference type="InterPro" id="IPR010721">
    <property type="entry name" value="UstE-like"/>
</dbReference>
<dbReference type="PANTHER" id="PTHR32251">
    <property type="entry name" value="3-OXO-5-ALPHA-STEROID 4-DEHYDROGENASE"/>
    <property type="match status" value="1"/>
</dbReference>
<keyword evidence="1" id="KW-0812">Transmembrane</keyword>
<name>A0ABP3RJB6_9CAUL</name>
<accession>A0ABP3RJB6</accession>
<dbReference type="Proteomes" id="UP001501352">
    <property type="component" value="Unassembled WGS sequence"/>
</dbReference>
<evidence type="ECO:0000313" key="2">
    <source>
        <dbReference type="EMBL" id="GAA0611666.1"/>
    </source>
</evidence>
<keyword evidence="1" id="KW-0472">Membrane</keyword>
<feature type="transmembrane region" description="Helical" evidence="1">
    <location>
        <begin position="65"/>
        <end position="82"/>
    </location>
</feature>
<dbReference type="Pfam" id="PF06966">
    <property type="entry name" value="DUF1295"/>
    <property type="match status" value="1"/>
</dbReference>
<protein>
    <submittedName>
        <fullName evidence="2">DUF1295 domain-containing protein</fullName>
    </submittedName>
</protein>
<organism evidence="2 3">
    <name type="scientific">Brevundimonas kwangchunensis</name>
    <dbReference type="NCBI Taxonomy" id="322163"/>
    <lineage>
        <taxon>Bacteria</taxon>
        <taxon>Pseudomonadati</taxon>
        <taxon>Pseudomonadota</taxon>
        <taxon>Alphaproteobacteria</taxon>
        <taxon>Caulobacterales</taxon>
        <taxon>Caulobacteraceae</taxon>
        <taxon>Brevundimonas</taxon>
    </lineage>
</organism>
<proteinExistence type="predicted"/>
<keyword evidence="1" id="KW-1133">Transmembrane helix</keyword>
<dbReference type="RefSeq" id="WP_343789344.1">
    <property type="nucleotide sequence ID" value="NZ_BAAAGA010000001.1"/>
</dbReference>
<evidence type="ECO:0000313" key="3">
    <source>
        <dbReference type="Proteomes" id="UP001501352"/>
    </source>
</evidence>
<dbReference type="PROSITE" id="PS50244">
    <property type="entry name" value="S5A_REDUCTASE"/>
    <property type="match status" value="1"/>
</dbReference>
<reference evidence="3" key="1">
    <citation type="journal article" date="2019" name="Int. J. Syst. Evol. Microbiol.">
        <title>The Global Catalogue of Microorganisms (GCM) 10K type strain sequencing project: providing services to taxonomists for standard genome sequencing and annotation.</title>
        <authorList>
            <consortium name="The Broad Institute Genomics Platform"/>
            <consortium name="The Broad Institute Genome Sequencing Center for Infectious Disease"/>
            <person name="Wu L."/>
            <person name="Ma J."/>
        </authorList>
    </citation>
    <scope>NUCLEOTIDE SEQUENCE [LARGE SCALE GENOMIC DNA]</scope>
    <source>
        <strain evidence="3">JCM 12928</strain>
    </source>
</reference>
<feature type="transmembrane region" description="Helical" evidence="1">
    <location>
        <begin position="108"/>
        <end position="132"/>
    </location>
</feature>
<dbReference type="PANTHER" id="PTHR32251:SF17">
    <property type="entry name" value="STEROID 5-ALPHA REDUCTASE C-TERMINAL DOMAIN-CONTAINING PROTEIN"/>
    <property type="match status" value="1"/>
</dbReference>
<gene>
    <name evidence="2" type="ORF">GCM10009422_03200</name>
</gene>
<feature type="transmembrane region" description="Helical" evidence="1">
    <location>
        <begin position="34"/>
        <end position="53"/>
    </location>
</feature>
<feature type="transmembrane region" description="Helical" evidence="1">
    <location>
        <begin position="144"/>
        <end position="162"/>
    </location>
</feature>
<sequence>MTFPEIAALLGFNLLLIVVVMLALWGLATRLKDVSFIDGAWPLGMLFLALATWPRTEGDPTRTWLLIWLCGVWAVRLGWHLLSRWKRQGADGRYTELVENQTSKGRSFAMAALLFVFLPQAVFLWLTCLPVQLGQVDAAPAVGWLGWTGAALAVIGIGFESIGDAQLSAFRKDPKNKGKVLDTGLWRYTRHPNYFGDACVWWGLYLIAAETEAGRWAILGPIFLTFTLTRWSGIGITEKAVTKSRPGYADYVKRTSAFIPWPPKKA</sequence>
<comment type="caution">
    <text evidence="2">The sequence shown here is derived from an EMBL/GenBank/DDBJ whole genome shotgun (WGS) entry which is preliminary data.</text>
</comment>
<feature type="transmembrane region" description="Helical" evidence="1">
    <location>
        <begin position="6"/>
        <end position="27"/>
    </location>
</feature>